<proteinExistence type="predicted"/>
<sequence>MTTITNEKQTRSSSVTSLIFTAVETFSLLYKCEQECEYSKEETSGTLSTVDYKLVDMTLFVRKAGESGCLVMGGQLWQAWIDY</sequence>
<dbReference type="Proteomes" id="UP000276133">
    <property type="component" value="Unassembled WGS sequence"/>
</dbReference>
<dbReference type="EMBL" id="REGN01005631">
    <property type="protein sequence ID" value="RNA12703.1"/>
    <property type="molecule type" value="Genomic_DNA"/>
</dbReference>
<dbReference type="AlphaFoldDB" id="A0A3M7QN50"/>
<name>A0A3M7QN50_BRAPC</name>
<accession>A0A3M7QN50</accession>
<organism evidence="1 2">
    <name type="scientific">Brachionus plicatilis</name>
    <name type="common">Marine rotifer</name>
    <name type="synonym">Brachionus muelleri</name>
    <dbReference type="NCBI Taxonomy" id="10195"/>
    <lineage>
        <taxon>Eukaryota</taxon>
        <taxon>Metazoa</taxon>
        <taxon>Spiralia</taxon>
        <taxon>Gnathifera</taxon>
        <taxon>Rotifera</taxon>
        <taxon>Eurotatoria</taxon>
        <taxon>Monogononta</taxon>
        <taxon>Pseudotrocha</taxon>
        <taxon>Ploima</taxon>
        <taxon>Brachionidae</taxon>
        <taxon>Brachionus</taxon>
    </lineage>
</organism>
<evidence type="ECO:0000313" key="1">
    <source>
        <dbReference type="EMBL" id="RNA12703.1"/>
    </source>
</evidence>
<reference evidence="1 2" key="1">
    <citation type="journal article" date="2018" name="Sci. Rep.">
        <title>Genomic signatures of local adaptation to the degree of environmental predictability in rotifers.</title>
        <authorList>
            <person name="Franch-Gras L."/>
            <person name="Hahn C."/>
            <person name="Garcia-Roger E.M."/>
            <person name="Carmona M.J."/>
            <person name="Serra M."/>
            <person name="Gomez A."/>
        </authorList>
    </citation>
    <scope>NUCLEOTIDE SEQUENCE [LARGE SCALE GENOMIC DNA]</scope>
    <source>
        <strain evidence="1">HYR1</strain>
    </source>
</reference>
<comment type="caution">
    <text evidence="1">The sequence shown here is derived from an EMBL/GenBank/DDBJ whole genome shotgun (WGS) entry which is preliminary data.</text>
</comment>
<keyword evidence="2" id="KW-1185">Reference proteome</keyword>
<evidence type="ECO:0000313" key="2">
    <source>
        <dbReference type="Proteomes" id="UP000276133"/>
    </source>
</evidence>
<gene>
    <name evidence="1" type="ORF">BpHYR1_018963</name>
</gene>
<protein>
    <submittedName>
        <fullName evidence="1">Uncharacterized protein</fullName>
    </submittedName>
</protein>